<dbReference type="Proteomes" id="UP000663856">
    <property type="component" value="Unassembled WGS sequence"/>
</dbReference>
<gene>
    <name evidence="13" type="ORF">BYL167_LOCUS8454</name>
    <name evidence="5" type="ORF">CJN711_LOCUS12672</name>
    <name evidence="14" type="ORF">GIL414_LOCUS6928</name>
    <name evidence="6" type="ORF">KQP761_LOCUS5240</name>
    <name evidence="7" type="ORF">MBJ925_LOCUS13856</name>
    <name evidence="11" type="ORF">OVN521_LOCUS7996</name>
    <name evidence="12" type="ORF">SMN809_LOCUS5813</name>
    <name evidence="10" type="ORF">UXM345_LOCUS3111</name>
    <name evidence="8" type="ORF">WKI299_LOCUS16100</name>
    <name evidence="9" type="ORF">XDN619_LOCUS34221</name>
</gene>
<dbReference type="Proteomes" id="UP000663842">
    <property type="component" value="Unassembled WGS sequence"/>
</dbReference>
<dbReference type="EMBL" id="CAJOBF010000196">
    <property type="protein sequence ID" value="CAF3770760.1"/>
    <property type="molecule type" value="Genomic_DNA"/>
</dbReference>
<dbReference type="Proteomes" id="UP000663866">
    <property type="component" value="Unassembled WGS sequence"/>
</dbReference>
<evidence type="ECO:0000313" key="12">
    <source>
        <dbReference type="EMBL" id="CAF3885052.1"/>
    </source>
</evidence>
<sequence>MAAINPKELNQLTEETGLSKLSIQDWHKRFIQECPTGSISKERYINLYRSYYPRARNSDAYAQMLFTAFDDDRDQALNFREFLRVVAVSQGTDEKAKLELAYKAYNRNQSDANLSRKEIQNAITAILNLVETQDDIDENNGTDKRQTTIEWAMKRLGLDEKTEITKKEFIRRCKADQNLYEFLAFHCVPKPNGSDGDLRGKEKYKISIKTGTEGKKFLLRASGTDANVYLIIHGETASSDSVQLQNSQTHKDPFESGHTDVFVQFLPQLGKIKGATLWHTGGKSQGWFVEHLSITNEASNITTNFPVQRWLDADEYDKMTKIELIPNEPPGYAQ</sequence>
<evidence type="ECO:0000313" key="6">
    <source>
        <dbReference type="EMBL" id="CAF1310728.1"/>
    </source>
</evidence>
<feature type="domain" description="PLAT" evidence="3">
    <location>
        <begin position="202"/>
        <end position="325"/>
    </location>
</feature>
<protein>
    <submittedName>
        <fullName evidence="8">Uncharacterized protein</fullName>
    </submittedName>
</protein>
<proteinExistence type="predicted"/>
<dbReference type="PRINTS" id="PR00450">
    <property type="entry name" value="RECOVERIN"/>
</dbReference>
<name>A0A816S3Y8_9BILA</name>
<dbReference type="SUPFAM" id="SSF47473">
    <property type="entry name" value="EF-hand"/>
    <property type="match status" value="1"/>
</dbReference>
<dbReference type="EMBL" id="CAJOBJ010002039">
    <property type="protein sequence ID" value="CAF3908341.1"/>
    <property type="molecule type" value="Genomic_DNA"/>
</dbReference>
<comment type="caution">
    <text evidence="8">The sequence shown here is derived from an EMBL/GenBank/DDBJ whole genome shotgun (WGS) entry which is preliminary data.</text>
</comment>
<evidence type="ECO:0000313" key="14">
    <source>
        <dbReference type="EMBL" id="CAF3908341.1"/>
    </source>
</evidence>
<dbReference type="AlphaFoldDB" id="A0A816S3Y8"/>
<dbReference type="PANTHER" id="PTHR45901">
    <property type="entry name" value="PROTEIN CBG12474"/>
    <property type="match status" value="1"/>
</dbReference>
<evidence type="ECO:0000259" key="4">
    <source>
        <dbReference type="PROSITE" id="PS50222"/>
    </source>
</evidence>
<evidence type="ECO:0000313" key="9">
    <source>
        <dbReference type="EMBL" id="CAF2229109.1"/>
    </source>
</evidence>
<evidence type="ECO:0000313" key="15">
    <source>
        <dbReference type="Proteomes" id="UP000663856"/>
    </source>
</evidence>
<dbReference type="EMBL" id="CAJNOW010001247">
    <property type="protein sequence ID" value="CAF1310728.1"/>
    <property type="molecule type" value="Genomic_DNA"/>
</dbReference>
<keyword evidence="1" id="KW-0106">Calcium</keyword>
<dbReference type="Proteomes" id="UP000663824">
    <property type="component" value="Unassembled WGS sequence"/>
</dbReference>
<dbReference type="InterPro" id="IPR018247">
    <property type="entry name" value="EF_Hand_1_Ca_BS"/>
</dbReference>
<feature type="domain" description="EF-hand" evidence="4">
    <location>
        <begin position="57"/>
        <end position="92"/>
    </location>
</feature>
<dbReference type="InterPro" id="IPR001024">
    <property type="entry name" value="PLAT/LH2_dom"/>
</dbReference>
<evidence type="ECO:0000313" key="8">
    <source>
        <dbReference type="EMBL" id="CAF2080445.1"/>
    </source>
</evidence>
<dbReference type="PROSITE" id="PS50222">
    <property type="entry name" value="EF_HAND_2"/>
    <property type="match status" value="1"/>
</dbReference>
<dbReference type="GO" id="GO:0005509">
    <property type="term" value="F:calcium ion binding"/>
    <property type="evidence" value="ECO:0007669"/>
    <property type="project" value="InterPro"/>
</dbReference>
<dbReference type="SUPFAM" id="SSF49723">
    <property type="entry name" value="Lipase/lipooxygenase domain (PLAT/LH2 domain)"/>
    <property type="match status" value="1"/>
</dbReference>
<evidence type="ECO:0000313" key="16">
    <source>
        <dbReference type="Proteomes" id="UP000663866"/>
    </source>
</evidence>
<evidence type="ECO:0000313" key="5">
    <source>
        <dbReference type="EMBL" id="CAF1214289.1"/>
    </source>
</evidence>
<dbReference type="OrthoDB" id="407298at2759"/>
<dbReference type="PANTHER" id="PTHR45901:SF3">
    <property type="entry name" value="LIPOXYGENASE HOMOLOGY DOMAIN-CONTAINING PROTEIN 1"/>
    <property type="match status" value="1"/>
</dbReference>
<evidence type="ECO:0000313" key="10">
    <source>
        <dbReference type="EMBL" id="CAF3770760.1"/>
    </source>
</evidence>
<dbReference type="Proteomes" id="UP000663834">
    <property type="component" value="Unassembled WGS sequence"/>
</dbReference>
<evidence type="ECO:0000313" key="11">
    <source>
        <dbReference type="EMBL" id="CAF3872325.1"/>
    </source>
</evidence>
<dbReference type="Proteomes" id="UP000663887">
    <property type="component" value="Unassembled WGS sequence"/>
</dbReference>
<dbReference type="Gene3D" id="1.10.238.10">
    <property type="entry name" value="EF-hand"/>
    <property type="match status" value="1"/>
</dbReference>
<accession>A0A816S3Y8</accession>
<evidence type="ECO:0000259" key="3">
    <source>
        <dbReference type="PROSITE" id="PS50095"/>
    </source>
</evidence>
<dbReference type="Proteomes" id="UP000676336">
    <property type="component" value="Unassembled WGS sequence"/>
</dbReference>
<dbReference type="Proteomes" id="UP000681967">
    <property type="component" value="Unassembled WGS sequence"/>
</dbReference>
<evidence type="ECO:0000256" key="1">
    <source>
        <dbReference type="ARBA" id="ARBA00022837"/>
    </source>
</evidence>
<comment type="caution">
    <text evidence="2">Lacks conserved residue(s) required for the propagation of feature annotation.</text>
</comment>
<reference evidence="8" key="1">
    <citation type="submission" date="2021-02" db="EMBL/GenBank/DDBJ databases">
        <authorList>
            <person name="Nowell W R."/>
        </authorList>
    </citation>
    <scope>NUCLEOTIDE SEQUENCE</scope>
</reference>
<dbReference type="InterPro" id="IPR052970">
    <property type="entry name" value="Inner_ear_hair_cell_LOXHD"/>
</dbReference>
<evidence type="ECO:0000256" key="2">
    <source>
        <dbReference type="PROSITE-ProRule" id="PRU00152"/>
    </source>
</evidence>
<evidence type="ECO:0000313" key="7">
    <source>
        <dbReference type="EMBL" id="CAF2054887.1"/>
    </source>
</evidence>
<dbReference type="Proteomes" id="UP000681720">
    <property type="component" value="Unassembled WGS sequence"/>
</dbReference>
<dbReference type="Proteomes" id="UP000663855">
    <property type="component" value="Unassembled WGS sequence"/>
</dbReference>
<dbReference type="InterPro" id="IPR002048">
    <property type="entry name" value="EF_hand_dom"/>
</dbReference>
<dbReference type="PROSITE" id="PS50095">
    <property type="entry name" value="PLAT"/>
    <property type="match status" value="1"/>
</dbReference>
<dbReference type="Pfam" id="PF01477">
    <property type="entry name" value="PLAT"/>
    <property type="match status" value="1"/>
</dbReference>
<dbReference type="PROSITE" id="PS00018">
    <property type="entry name" value="EF_HAND_1"/>
    <property type="match status" value="1"/>
</dbReference>
<dbReference type="EMBL" id="CAJNRG010017463">
    <property type="protein sequence ID" value="CAF2229109.1"/>
    <property type="molecule type" value="Genomic_DNA"/>
</dbReference>
<dbReference type="EMBL" id="CAJNOV010005553">
    <property type="protein sequence ID" value="CAF1214289.1"/>
    <property type="molecule type" value="Genomic_DNA"/>
</dbReference>
<keyword evidence="16" id="KW-1185">Reference proteome</keyword>
<dbReference type="InterPro" id="IPR036392">
    <property type="entry name" value="PLAT/LH2_dom_sf"/>
</dbReference>
<organism evidence="8 15">
    <name type="scientific">Rotaria magnacalcarata</name>
    <dbReference type="NCBI Taxonomy" id="392030"/>
    <lineage>
        <taxon>Eukaryota</taxon>
        <taxon>Metazoa</taxon>
        <taxon>Spiralia</taxon>
        <taxon>Gnathifera</taxon>
        <taxon>Rotifera</taxon>
        <taxon>Eurotatoria</taxon>
        <taxon>Bdelloidea</taxon>
        <taxon>Philodinida</taxon>
        <taxon>Philodinidae</taxon>
        <taxon>Rotaria</taxon>
    </lineage>
</organism>
<dbReference type="EMBL" id="CAJOBG010000909">
    <property type="protein sequence ID" value="CAF3872325.1"/>
    <property type="molecule type" value="Genomic_DNA"/>
</dbReference>
<dbReference type="EMBL" id="CAJOBH010002324">
    <property type="protein sequence ID" value="CAF3900807.1"/>
    <property type="molecule type" value="Genomic_DNA"/>
</dbReference>
<dbReference type="InterPro" id="IPR011992">
    <property type="entry name" value="EF-hand-dom_pair"/>
</dbReference>
<dbReference type="EMBL" id="CAJOBI010001508">
    <property type="protein sequence ID" value="CAF3885052.1"/>
    <property type="molecule type" value="Genomic_DNA"/>
</dbReference>
<evidence type="ECO:0000313" key="13">
    <source>
        <dbReference type="EMBL" id="CAF3900807.1"/>
    </source>
</evidence>
<dbReference type="Gene3D" id="2.60.60.20">
    <property type="entry name" value="PLAT/LH2 domain"/>
    <property type="match status" value="1"/>
</dbReference>
<dbReference type="EMBL" id="CAJNRE010006424">
    <property type="protein sequence ID" value="CAF2054887.1"/>
    <property type="molecule type" value="Genomic_DNA"/>
</dbReference>
<dbReference type="EMBL" id="CAJNRF010006373">
    <property type="protein sequence ID" value="CAF2080445.1"/>
    <property type="molecule type" value="Genomic_DNA"/>
</dbReference>